<feature type="transmembrane region" description="Helical" evidence="1">
    <location>
        <begin position="40"/>
        <end position="59"/>
    </location>
</feature>
<keyword evidence="3" id="KW-1185">Reference proteome</keyword>
<comment type="caution">
    <text evidence="2">The sequence shown here is derived from an EMBL/GenBank/DDBJ whole genome shotgun (WGS) entry which is preliminary data.</text>
</comment>
<keyword evidence="1" id="KW-0812">Transmembrane</keyword>
<evidence type="ECO:0000313" key="2">
    <source>
        <dbReference type="EMBL" id="MBL3690072.1"/>
    </source>
</evidence>
<keyword evidence="1" id="KW-0472">Membrane</keyword>
<name>A0ABS1SPF8_9MICO</name>
<evidence type="ECO:0008006" key="4">
    <source>
        <dbReference type="Google" id="ProtNLM"/>
    </source>
</evidence>
<accession>A0ABS1SPF8</accession>
<reference evidence="2 3" key="1">
    <citation type="submission" date="2018-09" db="EMBL/GenBank/DDBJ databases">
        <title>Comparative genomics of Leucobacter spp.</title>
        <authorList>
            <person name="Reis A.C."/>
            <person name="Kolvenbach B.A."/>
            <person name="Corvini P.F.X."/>
            <person name="Nunes O.C."/>
        </authorList>
    </citation>
    <scope>NUCLEOTIDE SEQUENCE [LARGE SCALE GENOMIC DNA]</scope>
    <source>
        <strain evidence="2 3">L-1</strain>
    </source>
</reference>
<organism evidence="2 3">
    <name type="scientific">Leucobacter chromiireducens subsp. chromiireducens</name>
    <dbReference type="NCBI Taxonomy" id="660067"/>
    <lineage>
        <taxon>Bacteria</taxon>
        <taxon>Bacillati</taxon>
        <taxon>Actinomycetota</taxon>
        <taxon>Actinomycetes</taxon>
        <taxon>Micrococcales</taxon>
        <taxon>Microbacteriaceae</taxon>
        <taxon>Leucobacter</taxon>
    </lineage>
</organism>
<dbReference type="RefSeq" id="WP_202382199.1">
    <property type="nucleotide sequence ID" value="NZ_BAAAMA010000001.1"/>
</dbReference>
<sequence>MSSASQLDRELEQELERRLVAIETEESSDSVHAALSGKSLALFLAVAAGIVVLALIGVAL</sequence>
<protein>
    <recommendedName>
        <fullName evidence="4">DUF3040 domain-containing protein</fullName>
    </recommendedName>
</protein>
<evidence type="ECO:0000313" key="3">
    <source>
        <dbReference type="Proteomes" id="UP001646141"/>
    </source>
</evidence>
<proteinExistence type="predicted"/>
<dbReference type="EMBL" id="QYAD01000003">
    <property type="protein sequence ID" value="MBL3690072.1"/>
    <property type="molecule type" value="Genomic_DNA"/>
</dbReference>
<keyword evidence="1" id="KW-1133">Transmembrane helix</keyword>
<gene>
    <name evidence="2" type="ORF">D3226_08885</name>
</gene>
<dbReference type="Proteomes" id="UP001646141">
    <property type="component" value="Unassembled WGS sequence"/>
</dbReference>
<evidence type="ECO:0000256" key="1">
    <source>
        <dbReference type="SAM" id="Phobius"/>
    </source>
</evidence>